<evidence type="ECO:0000256" key="10">
    <source>
        <dbReference type="ARBA" id="ARBA00053664"/>
    </source>
</evidence>
<keyword evidence="5 12" id="KW-0547">Nucleotide-binding</keyword>
<dbReference type="GO" id="GO:0005524">
    <property type="term" value="F:ATP binding"/>
    <property type="evidence" value="ECO:0007669"/>
    <property type="project" value="UniProtKB-UniRule"/>
</dbReference>
<dbReference type="GO" id="GO:0016740">
    <property type="term" value="F:transferase activity"/>
    <property type="evidence" value="ECO:0007669"/>
    <property type="project" value="UniProtKB-ARBA"/>
</dbReference>
<dbReference type="GO" id="GO:0005829">
    <property type="term" value="C:cytosol"/>
    <property type="evidence" value="ECO:0007669"/>
    <property type="project" value="TreeGrafter"/>
</dbReference>
<dbReference type="AlphaFoldDB" id="A0AB74TQ72"/>
<dbReference type="GO" id="GO:0002161">
    <property type="term" value="F:aminoacyl-tRNA deacylase activity"/>
    <property type="evidence" value="ECO:0007669"/>
    <property type="project" value="InterPro"/>
</dbReference>
<evidence type="ECO:0000256" key="6">
    <source>
        <dbReference type="ARBA" id="ARBA00022840"/>
    </source>
</evidence>
<dbReference type="SUPFAM" id="SSF55826">
    <property type="entry name" value="YbaK/ProRS associated domain"/>
    <property type="match status" value="1"/>
</dbReference>
<evidence type="ECO:0000313" key="14">
    <source>
        <dbReference type="EMBL" id="XBC46250.1"/>
    </source>
</evidence>
<keyword evidence="8 12" id="KW-0030">Aminoacyl-tRNA synthetase</keyword>
<dbReference type="Pfam" id="PF04073">
    <property type="entry name" value="tRNA_edit"/>
    <property type="match status" value="1"/>
</dbReference>
<evidence type="ECO:0000256" key="8">
    <source>
        <dbReference type="ARBA" id="ARBA00023146"/>
    </source>
</evidence>
<sequence>MRQSKLFAPTLRELPSDAEAKSHQLMLRAGYIRQVASGVYAYLPLAHRVLANITKIVREEMEAIDAVEMDLPSFIPADLWQETGRYATYGPELMKMKDRHERDFILGPTHEETFTDLIRGDIDSYKKLPLTLYQIQTKYRDEKRPRFGLLRGREFLMKDAYSFHMSDETLDETYQAMDQAYSKIFSRLGLNYKAIIGDAGSMGGRESTEFMALSESGEDTIVYSNASDYAANLEMAESAVPELTTNNEPQLEREIVETPNVRTIEEVGAFLSKSSEEILKSVLFIADDERPIFVVVRGDHAVNEIKVKGQVGASSLRPATDEEIYEQFGATPGFAGPIDLPEGVQIIVDYHVKHSVNTVIGANKDDQHFININPERDFDQFDYADLRMVEEGDPAPTDEGQLVFERGIEIGHIFKLGTFYSEKMDATVLDNTGRPQPIIMGSYGIGISRLLSAIIEQNYDDKGIVWPSNIAPFDVHIVPIKLADADQSALTEEIEQLLEEAGLSVLIDDRNERAGVKFTDAELFGIPVQITVGRDAAEGVVELTSRRDGQQFKLKKEDIIDTIKQLNQ</sequence>
<evidence type="ECO:0000256" key="12">
    <source>
        <dbReference type="HAMAP-Rule" id="MF_01569"/>
    </source>
</evidence>
<evidence type="ECO:0000256" key="9">
    <source>
        <dbReference type="ARBA" id="ARBA00047671"/>
    </source>
</evidence>
<dbReference type="GO" id="GO:0140096">
    <property type="term" value="F:catalytic activity, acting on a protein"/>
    <property type="evidence" value="ECO:0007669"/>
    <property type="project" value="UniProtKB-ARBA"/>
</dbReference>
<comment type="subcellular location">
    <subcellularLocation>
        <location evidence="1 12">Cytoplasm</location>
    </subcellularLocation>
</comment>
<comment type="catalytic activity">
    <reaction evidence="9 12">
        <text>tRNA(Pro) + L-proline + ATP = L-prolyl-tRNA(Pro) + AMP + diphosphate</text>
        <dbReference type="Rhea" id="RHEA:14305"/>
        <dbReference type="Rhea" id="RHEA-COMP:9700"/>
        <dbReference type="Rhea" id="RHEA-COMP:9702"/>
        <dbReference type="ChEBI" id="CHEBI:30616"/>
        <dbReference type="ChEBI" id="CHEBI:33019"/>
        <dbReference type="ChEBI" id="CHEBI:60039"/>
        <dbReference type="ChEBI" id="CHEBI:78442"/>
        <dbReference type="ChEBI" id="CHEBI:78532"/>
        <dbReference type="ChEBI" id="CHEBI:456215"/>
        <dbReference type="EC" id="6.1.1.15"/>
    </reaction>
</comment>
<dbReference type="CDD" id="cd00779">
    <property type="entry name" value="ProRS_core_prok"/>
    <property type="match status" value="1"/>
</dbReference>
<accession>A0AB74TQ72</accession>
<name>A0AB74TQ72_9LACT</name>
<dbReference type="InterPro" id="IPR044140">
    <property type="entry name" value="ProRS_anticodon_short"/>
</dbReference>
<dbReference type="GO" id="GO:0004827">
    <property type="term" value="F:proline-tRNA ligase activity"/>
    <property type="evidence" value="ECO:0007669"/>
    <property type="project" value="UniProtKB-UniRule"/>
</dbReference>
<dbReference type="InterPro" id="IPR002316">
    <property type="entry name" value="Pro-tRNA-ligase_IIa"/>
</dbReference>
<dbReference type="InterPro" id="IPR004500">
    <property type="entry name" value="Pro-tRNA-synth_IIa_bac-type"/>
</dbReference>
<dbReference type="CDD" id="cd04334">
    <property type="entry name" value="ProRS-INS"/>
    <property type="match status" value="1"/>
</dbReference>
<proteinExistence type="inferred from homology"/>
<dbReference type="HAMAP" id="MF_01569">
    <property type="entry name" value="Pro_tRNA_synth_type1"/>
    <property type="match status" value="1"/>
</dbReference>
<dbReference type="InterPro" id="IPR006195">
    <property type="entry name" value="aa-tRNA-synth_II"/>
</dbReference>
<dbReference type="FunFam" id="3.30.930.10:FF:000065">
    <property type="entry name" value="Proline--tRNA ligase"/>
    <property type="match status" value="1"/>
</dbReference>
<dbReference type="NCBIfam" id="NF006625">
    <property type="entry name" value="PRK09194.1"/>
    <property type="match status" value="1"/>
</dbReference>
<evidence type="ECO:0000256" key="5">
    <source>
        <dbReference type="ARBA" id="ARBA00022741"/>
    </source>
</evidence>
<evidence type="ECO:0000256" key="7">
    <source>
        <dbReference type="ARBA" id="ARBA00022917"/>
    </source>
</evidence>
<comment type="similarity">
    <text evidence="11 12">Belongs to the class-II aminoacyl-tRNA synthetase family. ProS type 1 subfamily.</text>
</comment>
<evidence type="ECO:0000256" key="1">
    <source>
        <dbReference type="ARBA" id="ARBA00004496"/>
    </source>
</evidence>
<dbReference type="FunFam" id="3.40.50.800:FF:000011">
    <property type="entry name" value="Proline--tRNA ligase"/>
    <property type="match status" value="1"/>
</dbReference>
<dbReference type="Gene3D" id="3.30.930.10">
    <property type="entry name" value="Bira Bifunctional Protein, Domain 2"/>
    <property type="match status" value="2"/>
</dbReference>
<feature type="domain" description="Aminoacyl-transfer RNA synthetases class-II family profile" evidence="13">
    <location>
        <begin position="33"/>
        <end position="467"/>
    </location>
</feature>
<dbReference type="InterPro" id="IPR023717">
    <property type="entry name" value="Pro-tRNA-Synthase_IIa_type1"/>
</dbReference>
<comment type="function">
    <text evidence="10 12">Catalyzes the attachment of proline to tRNA(Pro) in a two-step reaction: proline is first activated by ATP to form Pro-AMP and then transferred to the acceptor end of tRNA(Pro). As ProRS can inadvertently accommodate and process non-cognate amino acids such as alanine and cysteine, to avoid such errors it has two additional distinct editing activities against alanine. One activity is designated as 'pretransfer' editing and involves the tRNA(Pro)-independent hydrolysis of activated Ala-AMP. The other activity is designated 'posttransfer' editing and involves deacylation of mischarged Ala-tRNA(Pro). The misacylated Cys-tRNA(Pro) is not edited by ProRS.</text>
</comment>
<dbReference type="EMBL" id="CP142433">
    <property type="protein sequence ID" value="XBC46250.1"/>
    <property type="molecule type" value="Genomic_DNA"/>
</dbReference>
<dbReference type="Pfam" id="PF00587">
    <property type="entry name" value="tRNA-synt_2b"/>
    <property type="match status" value="1"/>
</dbReference>
<dbReference type="SUPFAM" id="SSF55681">
    <property type="entry name" value="Class II aaRS and biotin synthetases"/>
    <property type="match status" value="1"/>
</dbReference>
<dbReference type="InterPro" id="IPR036621">
    <property type="entry name" value="Anticodon-bd_dom_sf"/>
</dbReference>
<dbReference type="RefSeq" id="WP_347300574.1">
    <property type="nucleotide sequence ID" value="NZ_CP142433.1"/>
</dbReference>
<dbReference type="CDD" id="cd00861">
    <property type="entry name" value="ProRS_anticodon_short"/>
    <property type="match status" value="1"/>
</dbReference>
<dbReference type="InterPro" id="IPR050062">
    <property type="entry name" value="Pro-tRNA_synthetase"/>
</dbReference>
<reference evidence="14" key="1">
    <citation type="submission" date="2023-12" db="EMBL/GenBank/DDBJ databases">
        <title>Dolosigranulum savutii sp. nov. isolated from human upper respiratory samples collected in Botswana.</title>
        <authorList>
            <person name="Kelly M.S."/>
        </authorList>
    </citation>
    <scope>NUCLEOTIDE SEQUENCE</scope>
    <source>
        <strain evidence="14">MSK433</strain>
    </source>
</reference>
<dbReference type="InterPro" id="IPR033730">
    <property type="entry name" value="ProRS_core_prok"/>
</dbReference>
<dbReference type="Pfam" id="PF03129">
    <property type="entry name" value="HGTP_anticodon"/>
    <property type="match status" value="1"/>
</dbReference>
<gene>
    <name evidence="12" type="primary">proS</name>
    <name evidence="14" type="ORF">VUQ08_01155</name>
</gene>
<keyword evidence="4 12" id="KW-0436">Ligase</keyword>
<keyword evidence="7 12" id="KW-0648">Protein biosynthesis</keyword>
<keyword evidence="6 12" id="KW-0067">ATP-binding</keyword>
<evidence type="ECO:0000256" key="2">
    <source>
        <dbReference type="ARBA" id="ARBA00011738"/>
    </source>
</evidence>
<dbReference type="PROSITE" id="PS50862">
    <property type="entry name" value="AA_TRNA_LIGASE_II"/>
    <property type="match status" value="1"/>
</dbReference>
<dbReference type="PRINTS" id="PR01046">
    <property type="entry name" value="TRNASYNTHPRO"/>
</dbReference>
<keyword evidence="3 12" id="KW-0963">Cytoplasm</keyword>
<dbReference type="Gene3D" id="3.40.50.800">
    <property type="entry name" value="Anticodon-binding domain"/>
    <property type="match status" value="1"/>
</dbReference>
<dbReference type="InterPro" id="IPR036754">
    <property type="entry name" value="YbaK/aa-tRNA-synt-asso_dom_sf"/>
</dbReference>
<dbReference type="SUPFAM" id="SSF52954">
    <property type="entry name" value="Class II aaRS ABD-related"/>
    <property type="match status" value="1"/>
</dbReference>
<dbReference type="EC" id="6.1.1.15" evidence="12"/>
<organism evidence="14">
    <name type="scientific">Dolosigranulum savutiense</name>
    <dbReference type="NCBI Taxonomy" id="3110288"/>
    <lineage>
        <taxon>Bacteria</taxon>
        <taxon>Bacillati</taxon>
        <taxon>Bacillota</taxon>
        <taxon>Bacilli</taxon>
        <taxon>Lactobacillales</taxon>
        <taxon>Carnobacteriaceae</taxon>
        <taxon>Dolosigranulum</taxon>
    </lineage>
</organism>
<dbReference type="NCBIfam" id="TIGR00409">
    <property type="entry name" value="proS_fam_II"/>
    <property type="match status" value="1"/>
</dbReference>
<evidence type="ECO:0000256" key="4">
    <source>
        <dbReference type="ARBA" id="ARBA00022598"/>
    </source>
</evidence>
<comment type="domain">
    <text evidence="12">Consists of three domains: the N-terminal catalytic domain, the editing domain and the C-terminal anticodon-binding domain.</text>
</comment>
<comment type="subunit">
    <text evidence="2 12">Homodimer.</text>
</comment>
<dbReference type="InterPro" id="IPR002314">
    <property type="entry name" value="aa-tRNA-synt_IIb"/>
</dbReference>
<evidence type="ECO:0000259" key="13">
    <source>
        <dbReference type="PROSITE" id="PS50862"/>
    </source>
</evidence>
<dbReference type="PANTHER" id="PTHR42753">
    <property type="entry name" value="MITOCHONDRIAL RIBOSOME PROTEIN L39/PROLYL-TRNA LIGASE FAMILY MEMBER"/>
    <property type="match status" value="1"/>
</dbReference>
<dbReference type="PANTHER" id="PTHR42753:SF2">
    <property type="entry name" value="PROLINE--TRNA LIGASE"/>
    <property type="match status" value="1"/>
</dbReference>
<dbReference type="InterPro" id="IPR004154">
    <property type="entry name" value="Anticodon-bd"/>
</dbReference>
<evidence type="ECO:0000256" key="3">
    <source>
        <dbReference type="ARBA" id="ARBA00022490"/>
    </source>
</evidence>
<dbReference type="InterPro" id="IPR045864">
    <property type="entry name" value="aa-tRNA-synth_II/BPL/LPL"/>
</dbReference>
<dbReference type="GO" id="GO:0006433">
    <property type="term" value="P:prolyl-tRNA aminoacylation"/>
    <property type="evidence" value="ECO:0007669"/>
    <property type="project" value="UniProtKB-UniRule"/>
</dbReference>
<dbReference type="InterPro" id="IPR007214">
    <property type="entry name" value="YbaK/aa-tRNA-synth-assoc-dom"/>
</dbReference>
<dbReference type="FunFam" id="3.30.930.10:FF:000066">
    <property type="entry name" value="Proline--tRNA ligase"/>
    <property type="match status" value="1"/>
</dbReference>
<protein>
    <recommendedName>
        <fullName evidence="12">Proline--tRNA ligase</fullName>
        <ecNumber evidence="12">6.1.1.15</ecNumber>
    </recommendedName>
    <alternativeName>
        <fullName evidence="12">Prolyl-tRNA synthetase</fullName>
        <shortName evidence="12">ProRS</shortName>
    </alternativeName>
</protein>
<evidence type="ECO:0000256" key="11">
    <source>
        <dbReference type="ARBA" id="ARBA00060755"/>
    </source>
</evidence>